<dbReference type="GO" id="GO:0070403">
    <property type="term" value="F:NAD+ binding"/>
    <property type="evidence" value="ECO:0007669"/>
    <property type="project" value="TreeGrafter"/>
</dbReference>
<dbReference type="SUPFAM" id="SSF48179">
    <property type="entry name" value="6-phosphogluconate dehydrogenase C-terminal domain-like"/>
    <property type="match status" value="1"/>
</dbReference>
<keyword evidence="1" id="KW-0560">Oxidoreductase</keyword>
<sequence>MCGKEVSSLSNASATLYQQASFALLALERTPAVARSLAEQLVQALGAHPVWMEAEAHDRWVAAISHLPYLAANALAAVTPIEAAALVGPGYLSTTRLASESEQMMMDILANNRENILPMLSAYRQQIEVLEKALQNNDRSALQAQFHFGHEKHEEVLEKHRKGIQA</sequence>
<dbReference type="InterPro" id="IPR003099">
    <property type="entry name" value="Prephen_DH"/>
</dbReference>
<proteinExistence type="predicted"/>
<dbReference type="EMBL" id="VSSQ01025665">
    <property type="protein sequence ID" value="MPM73951.1"/>
    <property type="molecule type" value="Genomic_DNA"/>
</dbReference>
<dbReference type="GO" id="GO:0008977">
    <property type="term" value="F:prephenate dehydrogenase (NAD+) activity"/>
    <property type="evidence" value="ECO:0007669"/>
    <property type="project" value="InterPro"/>
</dbReference>
<feature type="domain" description="Prephenate/arogenate dehydrogenase" evidence="2">
    <location>
        <begin position="1"/>
        <end position="164"/>
    </location>
</feature>
<dbReference type="PANTHER" id="PTHR21363">
    <property type="entry name" value="PREPHENATE DEHYDROGENASE"/>
    <property type="match status" value="1"/>
</dbReference>
<dbReference type="PROSITE" id="PS51176">
    <property type="entry name" value="PDH_ADH"/>
    <property type="match status" value="1"/>
</dbReference>
<dbReference type="Gene3D" id="1.10.3660.10">
    <property type="entry name" value="6-phosphogluconate dehydrogenase C-terminal like domain"/>
    <property type="match status" value="1"/>
</dbReference>
<dbReference type="GO" id="GO:0004665">
    <property type="term" value="F:prephenate dehydrogenase (NADP+) activity"/>
    <property type="evidence" value="ECO:0007669"/>
    <property type="project" value="InterPro"/>
</dbReference>
<evidence type="ECO:0000313" key="3">
    <source>
        <dbReference type="EMBL" id="MPM73951.1"/>
    </source>
</evidence>
<reference evidence="3" key="1">
    <citation type="submission" date="2019-08" db="EMBL/GenBank/DDBJ databases">
        <authorList>
            <person name="Kucharzyk K."/>
            <person name="Murdoch R.W."/>
            <person name="Higgins S."/>
            <person name="Loffler F."/>
        </authorList>
    </citation>
    <scope>NUCLEOTIDE SEQUENCE</scope>
</reference>
<evidence type="ECO:0000259" key="2">
    <source>
        <dbReference type="PROSITE" id="PS51176"/>
    </source>
</evidence>
<name>A0A645CAJ1_9ZZZZ</name>
<gene>
    <name evidence="3" type="ORF">SDC9_120936</name>
</gene>
<dbReference type="InterPro" id="IPR046825">
    <property type="entry name" value="PDH_C"/>
</dbReference>
<dbReference type="PANTHER" id="PTHR21363:SF0">
    <property type="entry name" value="PREPHENATE DEHYDROGENASE [NADP(+)]"/>
    <property type="match status" value="1"/>
</dbReference>
<dbReference type="InterPro" id="IPR008927">
    <property type="entry name" value="6-PGluconate_DH-like_C_sf"/>
</dbReference>
<dbReference type="AlphaFoldDB" id="A0A645CAJ1"/>
<dbReference type="InterPro" id="IPR050812">
    <property type="entry name" value="Preph/Arog_dehydrog"/>
</dbReference>
<evidence type="ECO:0000256" key="1">
    <source>
        <dbReference type="ARBA" id="ARBA00023002"/>
    </source>
</evidence>
<comment type="caution">
    <text evidence="3">The sequence shown here is derived from an EMBL/GenBank/DDBJ whole genome shotgun (WGS) entry which is preliminary data.</text>
</comment>
<organism evidence="3">
    <name type="scientific">bioreactor metagenome</name>
    <dbReference type="NCBI Taxonomy" id="1076179"/>
    <lineage>
        <taxon>unclassified sequences</taxon>
        <taxon>metagenomes</taxon>
        <taxon>ecological metagenomes</taxon>
    </lineage>
</organism>
<accession>A0A645CAJ1</accession>
<protein>
    <recommendedName>
        <fullName evidence="2">Prephenate/arogenate dehydrogenase domain-containing protein</fullName>
    </recommendedName>
</protein>
<dbReference type="Gene3D" id="3.40.50.720">
    <property type="entry name" value="NAD(P)-binding Rossmann-like Domain"/>
    <property type="match status" value="1"/>
</dbReference>
<dbReference type="GO" id="GO:0006571">
    <property type="term" value="P:tyrosine biosynthetic process"/>
    <property type="evidence" value="ECO:0007669"/>
    <property type="project" value="InterPro"/>
</dbReference>
<dbReference type="Pfam" id="PF20463">
    <property type="entry name" value="PDH_C"/>
    <property type="match status" value="1"/>
</dbReference>